<dbReference type="GO" id="GO:0005524">
    <property type="term" value="F:ATP binding"/>
    <property type="evidence" value="ECO:0007669"/>
    <property type="project" value="UniProtKB-KW"/>
</dbReference>
<keyword evidence="4" id="KW-0378">Hydrolase</keyword>
<evidence type="ECO:0000256" key="1">
    <source>
        <dbReference type="ARBA" id="ARBA00022490"/>
    </source>
</evidence>
<dbReference type="SMART" id="SM00490">
    <property type="entry name" value="HELICc"/>
    <property type="match status" value="1"/>
</dbReference>
<keyword evidence="5" id="KW-0347">Helicase</keyword>
<keyword evidence="1" id="KW-0963">Cytoplasm</keyword>
<name>A0A1G2RLL3_9BACT</name>
<feature type="domain" description="Helicase C-terminal" evidence="10">
    <location>
        <begin position="470"/>
        <end position="622"/>
    </location>
</feature>
<sequence length="659" mass="74638">MPKLLIASITPYFLEKGNAWFEENFQKLADARKTQPFFEENTLFLEQSQTYSLSEVLRKLDELGYEKVFSVSEPGEFTIRGGLVELFPINTNNAVRLEFLGNKVEHIEQLPLEVKDETKAKEILQKRLKSQKLFSDIKNVKEGDYLVHLDHGVARFAGFYDFSLARPSYPQLGRAKDTESRNYYVLEYAAGDKLYVPSGLERKLSRYIGFSDPRVSRLSSPFWIKTKRRIKEEVEKLAKQLLELYAQREVATRTPYAPSSDISKEAAATFPFEETPDQKEALQDIEKDLETQNPMDRLVCGDVGFGKTEIALRTMVRSLEQGYQSALLAPTTILAYQHFQNFKARLQSLPLNVALLSRIQTAKEQKDILKGLREGNIDMVIGTHRLLSKDVQFKNLGLLVIDDEQRFGVKQKEKLRELRTSLDVLSLSATPIPRTLYMSLSSLKNISIIQTPPPGRTAVETTIGKWNQKTVKQAILEELKRNGQAYYLHNRIGTIEGVKKLLQKIVPEATFGVAHGRMDERQLIRTMDDFKNKKFDVLLATTIIENGLDLPNVNTLLVADATNLGLAQAYQIRGRIGRSHKKAYAYFLYPSRISGNAKLRLKALQGAQEPGSGYRIALRDLEIRGAGNILGKEQSGNVNAIGLNLYCQILSEAVEKLKQ</sequence>
<evidence type="ECO:0000256" key="4">
    <source>
        <dbReference type="ARBA" id="ARBA00022801"/>
    </source>
</evidence>
<feature type="domain" description="Helicase ATP-binding" evidence="9">
    <location>
        <begin position="288"/>
        <end position="449"/>
    </location>
</feature>
<dbReference type="PROSITE" id="PS51192">
    <property type="entry name" value="HELICASE_ATP_BIND_1"/>
    <property type="match status" value="1"/>
</dbReference>
<dbReference type="GO" id="GO:0003678">
    <property type="term" value="F:DNA helicase activity"/>
    <property type="evidence" value="ECO:0007669"/>
    <property type="project" value="TreeGrafter"/>
</dbReference>
<dbReference type="Proteomes" id="UP000176917">
    <property type="component" value="Unassembled WGS sequence"/>
</dbReference>
<dbReference type="SUPFAM" id="SSF141259">
    <property type="entry name" value="CarD-like"/>
    <property type="match status" value="1"/>
</dbReference>
<dbReference type="Gene3D" id="3.30.2060.10">
    <property type="entry name" value="Penicillin-binding protein 1b domain"/>
    <property type="match status" value="1"/>
</dbReference>
<evidence type="ECO:0000256" key="5">
    <source>
        <dbReference type="ARBA" id="ARBA00022806"/>
    </source>
</evidence>
<organism evidence="11 12">
    <name type="scientific">Candidatus Wildermuthbacteria bacterium RIFCSPLOWO2_01_FULL_48_16</name>
    <dbReference type="NCBI Taxonomy" id="1802461"/>
    <lineage>
        <taxon>Bacteria</taxon>
        <taxon>Candidatus Wildermuthiibacteriota</taxon>
    </lineage>
</organism>
<dbReference type="CDD" id="cd17991">
    <property type="entry name" value="DEXHc_TRCF"/>
    <property type="match status" value="1"/>
</dbReference>
<dbReference type="SMART" id="SM00487">
    <property type="entry name" value="DEXDc"/>
    <property type="match status" value="1"/>
</dbReference>
<dbReference type="PROSITE" id="PS51194">
    <property type="entry name" value="HELICASE_CTER"/>
    <property type="match status" value="1"/>
</dbReference>
<evidence type="ECO:0000256" key="2">
    <source>
        <dbReference type="ARBA" id="ARBA00022741"/>
    </source>
</evidence>
<evidence type="ECO:0008006" key="13">
    <source>
        <dbReference type="Google" id="ProtNLM"/>
    </source>
</evidence>
<evidence type="ECO:0000256" key="7">
    <source>
        <dbReference type="ARBA" id="ARBA00023125"/>
    </source>
</evidence>
<dbReference type="STRING" id="1802461.A3B24_02980"/>
<dbReference type="Pfam" id="PF17757">
    <property type="entry name" value="UvrB_inter"/>
    <property type="match status" value="1"/>
</dbReference>
<dbReference type="InterPro" id="IPR003711">
    <property type="entry name" value="CarD-like/TRCF_RID"/>
</dbReference>
<accession>A0A1G2RLL3</accession>
<keyword evidence="8" id="KW-0234">DNA repair</keyword>
<dbReference type="GO" id="GO:0006281">
    <property type="term" value="P:DNA repair"/>
    <property type="evidence" value="ECO:0007669"/>
    <property type="project" value="UniProtKB-KW"/>
</dbReference>
<evidence type="ECO:0000256" key="6">
    <source>
        <dbReference type="ARBA" id="ARBA00022840"/>
    </source>
</evidence>
<dbReference type="PANTHER" id="PTHR47964">
    <property type="entry name" value="ATP-DEPENDENT DNA HELICASE HOMOLOG RECG, CHLOROPLASTIC"/>
    <property type="match status" value="1"/>
</dbReference>
<dbReference type="InterPro" id="IPR001650">
    <property type="entry name" value="Helicase_C-like"/>
</dbReference>
<comment type="caution">
    <text evidence="11">The sequence shown here is derived from an EMBL/GenBank/DDBJ whole genome shotgun (WGS) entry which is preliminary data.</text>
</comment>
<gene>
    <name evidence="11" type="ORF">A3B24_02980</name>
</gene>
<reference evidence="11 12" key="1">
    <citation type="journal article" date="2016" name="Nat. Commun.">
        <title>Thousands of microbial genomes shed light on interconnected biogeochemical processes in an aquifer system.</title>
        <authorList>
            <person name="Anantharaman K."/>
            <person name="Brown C.T."/>
            <person name="Hug L.A."/>
            <person name="Sharon I."/>
            <person name="Castelle C.J."/>
            <person name="Probst A.J."/>
            <person name="Thomas B.C."/>
            <person name="Singh A."/>
            <person name="Wilkins M.J."/>
            <person name="Karaoz U."/>
            <person name="Brodie E.L."/>
            <person name="Williams K.H."/>
            <person name="Hubbard S.S."/>
            <person name="Banfield J.F."/>
        </authorList>
    </citation>
    <scope>NUCLEOTIDE SEQUENCE [LARGE SCALE GENOMIC DNA]</scope>
</reference>
<dbReference type="GO" id="GO:0016787">
    <property type="term" value="F:hydrolase activity"/>
    <property type="evidence" value="ECO:0007669"/>
    <property type="project" value="UniProtKB-KW"/>
</dbReference>
<evidence type="ECO:0000256" key="3">
    <source>
        <dbReference type="ARBA" id="ARBA00022763"/>
    </source>
</evidence>
<dbReference type="SUPFAM" id="SSF52540">
    <property type="entry name" value="P-loop containing nucleoside triphosphate hydrolases"/>
    <property type="match status" value="3"/>
</dbReference>
<dbReference type="Pfam" id="PF02559">
    <property type="entry name" value="CarD_TRCF_RID"/>
    <property type="match status" value="1"/>
</dbReference>
<keyword evidence="2" id="KW-0547">Nucleotide-binding</keyword>
<dbReference type="AlphaFoldDB" id="A0A1G2RLL3"/>
<dbReference type="InterPro" id="IPR011545">
    <property type="entry name" value="DEAD/DEAH_box_helicase_dom"/>
</dbReference>
<dbReference type="GO" id="GO:0003677">
    <property type="term" value="F:DNA binding"/>
    <property type="evidence" value="ECO:0007669"/>
    <property type="project" value="UniProtKB-KW"/>
</dbReference>
<dbReference type="InterPro" id="IPR047112">
    <property type="entry name" value="RecG/Mfd"/>
</dbReference>
<dbReference type="InterPro" id="IPR036101">
    <property type="entry name" value="CarD-like/TRCF_RID_sf"/>
</dbReference>
<evidence type="ECO:0000313" key="12">
    <source>
        <dbReference type="Proteomes" id="UP000176917"/>
    </source>
</evidence>
<keyword evidence="3" id="KW-0227">DNA damage</keyword>
<keyword evidence="6" id="KW-0067">ATP-binding</keyword>
<dbReference type="InterPro" id="IPR027417">
    <property type="entry name" value="P-loop_NTPase"/>
</dbReference>
<evidence type="ECO:0000259" key="9">
    <source>
        <dbReference type="PROSITE" id="PS51192"/>
    </source>
</evidence>
<dbReference type="Pfam" id="PF00270">
    <property type="entry name" value="DEAD"/>
    <property type="match status" value="1"/>
</dbReference>
<evidence type="ECO:0000259" key="10">
    <source>
        <dbReference type="PROSITE" id="PS51194"/>
    </source>
</evidence>
<dbReference type="InterPro" id="IPR014001">
    <property type="entry name" value="Helicase_ATP-bd"/>
</dbReference>
<evidence type="ECO:0000256" key="8">
    <source>
        <dbReference type="ARBA" id="ARBA00023204"/>
    </source>
</evidence>
<proteinExistence type="predicted"/>
<dbReference type="PANTHER" id="PTHR47964:SF1">
    <property type="entry name" value="ATP-DEPENDENT DNA HELICASE HOMOLOG RECG, CHLOROPLASTIC"/>
    <property type="match status" value="1"/>
</dbReference>
<evidence type="ECO:0000313" key="11">
    <source>
        <dbReference type="EMBL" id="OHA73743.1"/>
    </source>
</evidence>
<dbReference type="SMART" id="SM01058">
    <property type="entry name" value="CarD_TRCF"/>
    <property type="match status" value="1"/>
</dbReference>
<dbReference type="Gene3D" id="2.40.10.170">
    <property type="match status" value="1"/>
</dbReference>
<dbReference type="Gene3D" id="3.40.50.300">
    <property type="entry name" value="P-loop containing nucleotide triphosphate hydrolases"/>
    <property type="match status" value="2"/>
</dbReference>
<dbReference type="Pfam" id="PF00271">
    <property type="entry name" value="Helicase_C"/>
    <property type="match status" value="1"/>
</dbReference>
<dbReference type="InterPro" id="IPR041471">
    <property type="entry name" value="UvrB_inter"/>
</dbReference>
<protein>
    <recommendedName>
        <fullName evidence="13">TRCF</fullName>
    </recommendedName>
</protein>
<keyword evidence="7" id="KW-0238">DNA-binding</keyword>
<dbReference type="EMBL" id="MHUG01000008">
    <property type="protein sequence ID" value="OHA73743.1"/>
    <property type="molecule type" value="Genomic_DNA"/>
</dbReference>